<dbReference type="Proteomes" id="UP000648187">
    <property type="component" value="Unassembled WGS sequence"/>
</dbReference>
<evidence type="ECO:0000313" key="6">
    <source>
        <dbReference type="Proteomes" id="UP000648187"/>
    </source>
</evidence>
<feature type="domain" description="FLYWCH-type" evidence="4">
    <location>
        <begin position="5"/>
        <end position="63"/>
    </location>
</feature>
<evidence type="ECO:0000256" key="3">
    <source>
        <dbReference type="ARBA" id="ARBA00022833"/>
    </source>
</evidence>
<feature type="domain" description="FLYWCH-type" evidence="4">
    <location>
        <begin position="85"/>
        <end position="142"/>
    </location>
</feature>
<name>A0A835L3L2_SPOEX</name>
<dbReference type="InterPro" id="IPR007588">
    <property type="entry name" value="Znf_FLYWCH"/>
</dbReference>
<dbReference type="Gene3D" id="2.20.25.240">
    <property type="match status" value="3"/>
</dbReference>
<dbReference type="AlphaFoldDB" id="A0A835L3L2"/>
<feature type="domain" description="FLYWCH-type" evidence="4">
    <location>
        <begin position="157"/>
        <end position="212"/>
    </location>
</feature>
<keyword evidence="1" id="KW-0479">Metal-binding</keyword>
<sequence>MKFKFISTGSKYDLLMIGNYTFSQKNGGRNWYCSQKKGTNCKARVAMDVQKEIILSYSNDHNHEPKKYVISKSGKYLFDRTEFKFISTGSKYDLLMIGNYTFSQKNGGRNWYCSQRRTQCKARVAMDAKKEIILSYFGDHNHEPKKYVISKNYILIPSGQKNQLLMLDGFTFAQMHSKRHWYCSKKKAGCKAKIKMDVDLVTVIESYRTHNHQPPEYYVTKAGESHIYTNWFEEQVAYAWRVHFCTSQQEKLVLFAKENWLLHSNTRSFEKSIADVEWFHVCSDGEYTILVLYQEVFWMQS</sequence>
<proteinExistence type="predicted"/>
<keyword evidence="3" id="KW-0862">Zinc</keyword>
<evidence type="ECO:0000256" key="1">
    <source>
        <dbReference type="ARBA" id="ARBA00022723"/>
    </source>
</evidence>
<evidence type="ECO:0000313" key="5">
    <source>
        <dbReference type="EMBL" id="KAF9412006.1"/>
    </source>
</evidence>
<organism evidence="5 6">
    <name type="scientific">Spodoptera exigua</name>
    <name type="common">Beet armyworm</name>
    <name type="synonym">Noctua fulgens</name>
    <dbReference type="NCBI Taxonomy" id="7107"/>
    <lineage>
        <taxon>Eukaryota</taxon>
        <taxon>Metazoa</taxon>
        <taxon>Ecdysozoa</taxon>
        <taxon>Arthropoda</taxon>
        <taxon>Hexapoda</taxon>
        <taxon>Insecta</taxon>
        <taxon>Pterygota</taxon>
        <taxon>Neoptera</taxon>
        <taxon>Endopterygota</taxon>
        <taxon>Lepidoptera</taxon>
        <taxon>Glossata</taxon>
        <taxon>Ditrysia</taxon>
        <taxon>Noctuoidea</taxon>
        <taxon>Noctuidae</taxon>
        <taxon>Amphipyrinae</taxon>
        <taxon>Spodoptera</taxon>
    </lineage>
</organism>
<comment type="caution">
    <text evidence="5">The sequence shown here is derived from an EMBL/GenBank/DDBJ whole genome shotgun (WGS) entry which is preliminary data.</text>
</comment>
<keyword evidence="6" id="KW-1185">Reference proteome</keyword>
<reference evidence="5" key="1">
    <citation type="submission" date="2020-08" db="EMBL/GenBank/DDBJ databases">
        <title>Spodoptera exigua strain:BAW_Kor-Di-RS1 Genome sequencing and assembly.</title>
        <authorList>
            <person name="Kim J."/>
            <person name="Nam H.Y."/>
            <person name="Kwon M."/>
            <person name="Choi J.H."/>
            <person name="Cho S.R."/>
            <person name="Kim G.-H."/>
        </authorList>
    </citation>
    <scope>NUCLEOTIDE SEQUENCE</scope>
    <source>
        <strain evidence="5">BAW_Kor-Di-RS1</strain>
        <tissue evidence="5">Whole-body</tissue>
    </source>
</reference>
<accession>A0A835L3L2</accession>
<protein>
    <recommendedName>
        <fullName evidence="4">FLYWCH-type domain-containing protein</fullName>
    </recommendedName>
</protein>
<gene>
    <name evidence="5" type="ORF">HW555_009361</name>
</gene>
<evidence type="ECO:0000259" key="4">
    <source>
        <dbReference type="Pfam" id="PF04500"/>
    </source>
</evidence>
<dbReference type="GO" id="GO:0008270">
    <property type="term" value="F:zinc ion binding"/>
    <property type="evidence" value="ECO:0007669"/>
    <property type="project" value="UniProtKB-KW"/>
</dbReference>
<evidence type="ECO:0000256" key="2">
    <source>
        <dbReference type="ARBA" id="ARBA00022771"/>
    </source>
</evidence>
<dbReference type="Pfam" id="PF04500">
    <property type="entry name" value="FLYWCH"/>
    <property type="match status" value="3"/>
</dbReference>
<dbReference type="EMBL" id="JACKWZ010000206">
    <property type="protein sequence ID" value="KAF9412006.1"/>
    <property type="molecule type" value="Genomic_DNA"/>
</dbReference>
<keyword evidence="2" id="KW-0863">Zinc-finger</keyword>